<keyword evidence="2" id="KW-0614">Plasmid</keyword>
<gene>
    <name evidence="2" type="ORF">ERS450000_06025</name>
</gene>
<dbReference type="AlphaFoldDB" id="A0A0H5P972"/>
<name>A0A0H5P972_NOCFR</name>
<evidence type="ECO:0000313" key="2">
    <source>
        <dbReference type="EMBL" id="CRY84405.1"/>
    </source>
</evidence>
<reference evidence="3" key="1">
    <citation type="submission" date="2015-03" db="EMBL/GenBank/DDBJ databases">
        <authorList>
            <consortium name="Pathogen Informatics"/>
        </authorList>
    </citation>
    <scope>NUCLEOTIDE SEQUENCE [LARGE SCALE GENOMIC DNA]</scope>
    <source>
        <strain evidence="3">NCTC11134</strain>
        <plasmid evidence="3">2</plasmid>
    </source>
</reference>
<feature type="region of interest" description="Disordered" evidence="1">
    <location>
        <begin position="1"/>
        <end position="24"/>
    </location>
</feature>
<feature type="compositionally biased region" description="Polar residues" evidence="1">
    <location>
        <begin position="283"/>
        <end position="302"/>
    </location>
</feature>
<dbReference type="Proteomes" id="UP000057820">
    <property type="component" value="Plasmid 2"/>
</dbReference>
<dbReference type="KEGG" id="nfr:ERS450000_06025"/>
<protein>
    <submittedName>
        <fullName evidence="2">Uncharacterized protein</fullName>
    </submittedName>
</protein>
<organism evidence="2 3">
    <name type="scientific">Nocardia farcinica</name>
    <dbReference type="NCBI Taxonomy" id="37329"/>
    <lineage>
        <taxon>Bacteria</taxon>
        <taxon>Bacillati</taxon>
        <taxon>Actinomycetota</taxon>
        <taxon>Actinomycetes</taxon>
        <taxon>Mycobacteriales</taxon>
        <taxon>Nocardiaceae</taxon>
        <taxon>Nocardia</taxon>
    </lineage>
</organism>
<proteinExistence type="predicted"/>
<dbReference type="EMBL" id="LN868939">
    <property type="protein sequence ID" value="CRY84405.1"/>
    <property type="molecule type" value="Genomic_DNA"/>
</dbReference>
<sequence length="302" mass="29528">MLPAHSRRRAALPGRSNSSGALPAGTWTRLPKGVLYEPPPIVPFNAEGVLTVSAVPHTVAAFGGEATLQALAAAVAGAGFTAEGTFVVPTNEADALFEAVGALSASAVPHAVAQFTAAGILAALGVASASAGFTAVAALGASVTPTATAGFSGAGTLSAVASIFNPSSMTKSGTFSGLTSGFVPVTGWVADTTNYPGSSVSGSDLVVQSTGTGKTVSASVVWTASGAFARNVTMRLKNQTTGAILATGDPVSVPGNGSATATVTATGVSVTAGDLIRLEADGGNTTSRPTAQTNTNSYVRVT</sequence>
<feature type="region of interest" description="Disordered" evidence="1">
    <location>
        <begin position="280"/>
        <end position="302"/>
    </location>
</feature>
<evidence type="ECO:0000256" key="1">
    <source>
        <dbReference type="SAM" id="MobiDB-lite"/>
    </source>
</evidence>
<feature type="compositionally biased region" description="Basic residues" evidence="1">
    <location>
        <begin position="1"/>
        <end position="10"/>
    </location>
</feature>
<accession>A0A0H5P972</accession>
<evidence type="ECO:0000313" key="3">
    <source>
        <dbReference type="Proteomes" id="UP000057820"/>
    </source>
</evidence>
<geneLocation type="plasmid" evidence="2">
    <name>2</name>
</geneLocation>